<keyword evidence="1" id="KW-0547">Nucleotide-binding</keyword>
<dbReference type="InterPro" id="IPR011029">
    <property type="entry name" value="DEATH-like_dom_sf"/>
</dbReference>
<feature type="non-terminal residue" evidence="3">
    <location>
        <position position="384"/>
    </location>
</feature>
<dbReference type="SUPFAM" id="SSF47986">
    <property type="entry name" value="DEATH domain"/>
    <property type="match status" value="1"/>
</dbReference>
<dbReference type="GO" id="GO:0005634">
    <property type="term" value="C:nucleus"/>
    <property type="evidence" value="ECO:0007669"/>
    <property type="project" value="TreeGrafter"/>
</dbReference>
<feature type="compositionally biased region" description="Basic and acidic residues" evidence="2">
    <location>
        <begin position="215"/>
        <end position="228"/>
    </location>
</feature>
<proteinExistence type="predicted"/>
<name>A0A433TY43_ELYCH</name>
<evidence type="ECO:0000256" key="2">
    <source>
        <dbReference type="SAM" id="MobiDB-lite"/>
    </source>
</evidence>
<feature type="compositionally biased region" description="Low complexity" evidence="2">
    <location>
        <begin position="145"/>
        <end position="155"/>
    </location>
</feature>
<evidence type="ECO:0008006" key="5">
    <source>
        <dbReference type="Google" id="ProtNLM"/>
    </source>
</evidence>
<dbReference type="Gene3D" id="1.10.533.10">
    <property type="entry name" value="Death Domain, Fas"/>
    <property type="match status" value="1"/>
</dbReference>
<dbReference type="AlphaFoldDB" id="A0A433TY43"/>
<accession>A0A433TY43</accession>
<feature type="binding site" evidence="1">
    <location>
        <position position="366"/>
    </location>
    <ligand>
        <name>ATP</name>
        <dbReference type="ChEBI" id="CHEBI:30616"/>
    </ligand>
</feature>
<dbReference type="Gene3D" id="3.30.200.20">
    <property type="entry name" value="Phosphorylase Kinase, domain 1"/>
    <property type="match status" value="1"/>
</dbReference>
<dbReference type="PANTHER" id="PTHR24419:SF34">
    <property type="entry name" value="PROTEIN TUBE-RELATED"/>
    <property type="match status" value="1"/>
</dbReference>
<evidence type="ECO:0000313" key="3">
    <source>
        <dbReference type="EMBL" id="RUS86445.1"/>
    </source>
</evidence>
<feature type="region of interest" description="Disordered" evidence="2">
    <location>
        <begin position="214"/>
        <end position="306"/>
    </location>
</feature>
<dbReference type="GO" id="GO:0005737">
    <property type="term" value="C:cytoplasm"/>
    <property type="evidence" value="ECO:0007669"/>
    <property type="project" value="TreeGrafter"/>
</dbReference>
<gene>
    <name evidence="3" type="ORF">EGW08_005823</name>
</gene>
<dbReference type="GO" id="GO:0035556">
    <property type="term" value="P:intracellular signal transduction"/>
    <property type="evidence" value="ECO:0007669"/>
    <property type="project" value="TreeGrafter"/>
</dbReference>
<dbReference type="PROSITE" id="PS00107">
    <property type="entry name" value="PROTEIN_KINASE_ATP"/>
    <property type="match status" value="1"/>
</dbReference>
<dbReference type="SUPFAM" id="SSF56112">
    <property type="entry name" value="Protein kinase-like (PK-like)"/>
    <property type="match status" value="1"/>
</dbReference>
<dbReference type="Proteomes" id="UP000271974">
    <property type="component" value="Unassembled WGS sequence"/>
</dbReference>
<dbReference type="PANTHER" id="PTHR24419">
    <property type="entry name" value="INTERLEUKIN-1 RECEPTOR-ASSOCIATED KINASE"/>
    <property type="match status" value="1"/>
</dbReference>
<dbReference type="GO" id="GO:0005524">
    <property type="term" value="F:ATP binding"/>
    <property type="evidence" value="ECO:0007669"/>
    <property type="project" value="UniProtKB-UniRule"/>
</dbReference>
<comment type="caution">
    <text evidence="3">The sequence shown here is derived from an EMBL/GenBank/DDBJ whole genome shotgun (WGS) entry which is preliminary data.</text>
</comment>
<keyword evidence="1" id="KW-0067">ATP-binding</keyword>
<dbReference type="OrthoDB" id="4062651at2759"/>
<dbReference type="InterPro" id="IPR011009">
    <property type="entry name" value="Kinase-like_dom_sf"/>
</dbReference>
<organism evidence="3 4">
    <name type="scientific">Elysia chlorotica</name>
    <name type="common">Eastern emerald elysia</name>
    <name type="synonym">Sea slug</name>
    <dbReference type="NCBI Taxonomy" id="188477"/>
    <lineage>
        <taxon>Eukaryota</taxon>
        <taxon>Metazoa</taxon>
        <taxon>Spiralia</taxon>
        <taxon>Lophotrochozoa</taxon>
        <taxon>Mollusca</taxon>
        <taxon>Gastropoda</taxon>
        <taxon>Heterobranchia</taxon>
        <taxon>Euthyneura</taxon>
        <taxon>Panpulmonata</taxon>
        <taxon>Sacoglossa</taxon>
        <taxon>Placobranchoidea</taxon>
        <taxon>Plakobranchidae</taxon>
        <taxon>Elysia</taxon>
    </lineage>
</organism>
<feature type="compositionally biased region" description="Low complexity" evidence="2">
    <location>
        <begin position="290"/>
        <end position="306"/>
    </location>
</feature>
<feature type="region of interest" description="Disordered" evidence="2">
    <location>
        <begin position="114"/>
        <end position="180"/>
    </location>
</feature>
<protein>
    <recommendedName>
        <fullName evidence="5">Protein kinase domain-containing protein</fullName>
    </recommendedName>
</protein>
<evidence type="ECO:0000256" key="1">
    <source>
        <dbReference type="PROSITE-ProRule" id="PRU10141"/>
    </source>
</evidence>
<keyword evidence="4" id="KW-1185">Reference proteome</keyword>
<reference evidence="3 4" key="1">
    <citation type="submission" date="2019-01" db="EMBL/GenBank/DDBJ databases">
        <title>A draft genome assembly of the solar-powered sea slug Elysia chlorotica.</title>
        <authorList>
            <person name="Cai H."/>
            <person name="Li Q."/>
            <person name="Fang X."/>
            <person name="Li J."/>
            <person name="Curtis N.E."/>
            <person name="Altenburger A."/>
            <person name="Shibata T."/>
            <person name="Feng M."/>
            <person name="Maeda T."/>
            <person name="Schwartz J.A."/>
            <person name="Shigenobu S."/>
            <person name="Lundholm N."/>
            <person name="Nishiyama T."/>
            <person name="Yang H."/>
            <person name="Hasebe M."/>
            <person name="Li S."/>
            <person name="Pierce S.K."/>
            <person name="Wang J."/>
        </authorList>
    </citation>
    <scope>NUCLEOTIDE SEQUENCE [LARGE SCALE GENOMIC DNA]</scope>
    <source>
        <strain evidence="3">EC2010</strain>
        <tissue evidence="3">Whole organism of an adult</tissue>
    </source>
</reference>
<dbReference type="STRING" id="188477.A0A433TY43"/>
<feature type="compositionally biased region" description="Polar residues" evidence="2">
    <location>
        <begin position="114"/>
        <end position="142"/>
    </location>
</feature>
<dbReference type="InterPro" id="IPR017441">
    <property type="entry name" value="Protein_kinase_ATP_BS"/>
</dbReference>
<evidence type="ECO:0000313" key="4">
    <source>
        <dbReference type="Proteomes" id="UP000271974"/>
    </source>
</evidence>
<dbReference type="EMBL" id="RQTK01000139">
    <property type="protein sequence ID" value="RUS86445.1"/>
    <property type="molecule type" value="Genomic_DNA"/>
</dbReference>
<sequence>MMNISEETYLRRLTPSHQQKLSCILDINSVWEILATRIPTKPDLLFHPNAEWEPRYNTTHIQSLKSMGGSPTRNLLTDWGTKNVTLKHLMQVLHLINQGHAVNLIERDILRRPSQQPPIESNPTSPIPNEQGSTQISSSLPCTPSPNNQNASSNAIRATQTRPTDVETDGEINNGAIANPELSDNFSICSGLSSRLSDISTTFGVISLSAATVEDGARPGHGSPREDGASWPGGQPQNGLRELSARSAFDPSAEQSLSTTEQVERGWASPGRAGEDSSRAQVTNAPAVDSGSTQSTSTTHGSSAQSIEQVLSRCSDLREIPFDVLRNITDNFNEKEECLGGRLIGEGGFGHVFLGQISDSHKVAVKCLKDDTEDMAQQFLAEIK</sequence>